<reference evidence="3" key="2">
    <citation type="submission" date="2025-05" db="UniProtKB">
        <authorList>
            <consortium name="EnsemblMetazoa"/>
        </authorList>
    </citation>
    <scope>IDENTIFICATION</scope>
    <source>
        <strain evidence="3">Foshan</strain>
    </source>
</reference>
<dbReference type="SUPFAM" id="SSF81383">
    <property type="entry name" value="F-box domain"/>
    <property type="match status" value="1"/>
</dbReference>
<dbReference type="SMART" id="SM00256">
    <property type="entry name" value="FBOX"/>
    <property type="match status" value="1"/>
</dbReference>
<dbReference type="GeneID" id="109407748"/>
<dbReference type="Gene3D" id="1.20.1280.50">
    <property type="match status" value="1"/>
</dbReference>
<dbReference type="CDD" id="cd09917">
    <property type="entry name" value="F-box_SF"/>
    <property type="match status" value="1"/>
</dbReference>
<feature type="compositionally biased region" description="Basic and acidic residues" evidence="1">
    <location>
        <begin position="526"/>
        <end position="536"/>
    </location>
</feature>
<dbReference type="SUPFAM" id="SSF52047">
    <property type="entry name" value="RNI-like"/>
    <property type="match status" value="2"/>
</dbReference>
<sequence length="536" mass="60936">MASKRRSKPVDIALPNEIWLEIFNNIDYKGLLNLTLVCKHWNKLIFSHMAGRFVLSFDVDQLMFPQEVIGMVPDRHYRHLCVNSFRLNSLNYLFRIVKQLAGNLDSLKLRLKMLDCQLLELLLPLLKRLNELDIKATYVENGETTYRKPTLPTVKTLKLDIANRVSIYKLGSLEWVLLSCIPNVQKLTIFVHGPQDLPIIDSLAPQLKVLKASVDCDTLYLFFQIRLPALTSLDLTVENLDQQRYQVFCGRTVFQPFLLQCKNLKSITLEHCEFDEQPLPMIFNNFPELETLELYGYLMLDMLSLSGIEKMKKLKRLVITENIASKSFLPSPSVQSLGFTGFPYRNDLIEVLRRFPNLKYLTLPGSNYVKGELQAIPKHAPQLKHLIVNRLKLIKIDLLEEIKQMVGLRTVTIEVTSFSRDKFRLLKQIIVLPELRTLTVKTSSNIPIGMARSVAATNPACKLLLNKELVKPPVPRLANKRKRRSDQEVESGGSDLSTVSTDVSASGSSSMLSVSSSSIKCSSPSEGKRMFLDVSK</sequence>
<evidence type="ECO:0000256" key="1">
    <source>
        <dbReference type="SAM" id="MobiDB-lite"/>
    </source>
</evidence>
<dbReference type="Pfam" id="PF12937">
    <property type="entry name" value="F-box-like"/>
    <property type="match status" value="1"/>
</dbReference>
<keyword evidence="4" id="KW-1185">Reference proteome</keyword>
<evidence type="ECO:0000313" key="3">
    <source>
        <dbReference type="EnsemblMetazoa" id="AALFPA23_005870.P7561"/>
    </source>
</evidence>
<name>A0ABM1Y5B4_AEDAL</name>
<protein>
    <recommendedName>
        <fullName evidence="2">F-box domain-containing protein</fullName>
    </recommendedName>
</protein>
<dbReference type="InterPro" id="IPR032675">
    <property type="entry name" value="LRR_dom_sf"/>
</dbReference>
<accession>A0ABM1Y5B4</accession>
<dbReference type="EnsemblMetazoa" id="AALFPA23_005870.R7561">
    <property type="protein sequence ID" value="AALFPA23_005870.P7561"/>
    <property type="gene ID" value="AALFPA23_005870"/>
</dbReference>
<dbReference type="PANTHER" id="PTHR38926:SF5">
    <property type="entry name" value="F-BOX AND LEUCINE-RICH REPEAT PROTEIN 6"/>
    <property type="match status" value="1"/>
</dbReference>
<feature type="domain" description="F-box" evidence="2">
    <location>
        <begin position="14"/>
        <end position="54"/>
    </location>
</feature>
<evidence type="ECO:0000259" key="2">
    <source>
        <dbReference type="PROSITE" id="PS50181"/>
    </source>
</evidence>
<dbReference type="PANTHER" id="PTHR38926">
    <property type="entry name" value="F-BOX DOMAIN CONTAINING PROTEIN, EXPRESSED"/>
    <property type="match status" value="1"/>
</dbReference>
<feature type="region of interest" description="Disordered" evidence="1">
    <location>
        <begin position="475"/>
        <end position="536"/>
    </location>
</feature>
<reference evidence="4" key="1">
    <citation type="journal article" date="2015" name="Proc. Natl. Acad. Sci. U.S.A.">
        <title>Genome sequence of the Asian Tiger mosquito, Aedes albopictus, reveals insights into its biology, genetics, and evolution.</title>
        <authorList>
            <person name="Chen X.G."/>
            <person name="Jiang X."/>
            <person name="Gu J."/>
            <person name="Xu M."/>
            <person name="Wu Y."/>
            <person name="Deng Y."/>
            <person name="Zhang C."/>
            <person name="Bonizzoni M."/>
            <person name="Dermauw W."/>
            <person name="Vontas J."/>
            <person name="Armbruster P."/>
            <person name="Huang X."/>
            <person name="Yang Y."/>
            <person name="Zhang H."/>
            <person name="He W."/>
            <person name="Peng H."/>
            <person name="Liu Y."/>
            <person name="Wu K."/>
            <person name="Chen J."/>
            <person name="Lirakis M."/>
            <person name="Topalis P."/>
            <person name="Van Leeuwen T."/>
            <person name="Hall A.B."/>
            <person name="Jiang X."/>
            <person name="Thorpe C."/>
            <person name="Mueller R.L."/>
            <person name="Sun C."/>
            <person name="Waterhouse R.M."/>
            <person name="Yan G."/>
            <person name="Tu Z.J."/>
            <person name="Fang X."/>
            <person name="James A.A."/>
        </authorList>
    </citation>
    <scope>NUCLEOTIDE SEQUENCE [LARGE SCALE GENOMIC DNA]</scope>
    <source>
        <strain evidence="4">Foshan</strain>
    </source>
</reference>
<proteinExistence type="predicted"/>
<dbReference type="InterPro" id="IPR036047">
    <property type="entry name" value="F-box-like_dom_sf"/>
</dbReference>
<dbReference type="InterPro" id="IPR001810">
    <property type="entry name" value="F-box_dom"/>
</dbReference>
<dbReference type="Proteomes" id="UP000069940">
    <property type="component" value="Unassembled WGS sequence"/>
</dbReference>
<dbReference type="RefSeq" id="XP_019536464.2">
    <property type="nucleotide sequence ID" value="XM_019680919.3"/>
</dbReference>
<dbReference type="PROSITE" id="PS50181">
    <property type="entry name" value="FBOX"/>
    <property type="match status" value="1"/>
</dbReference>
<evidence type="ECO:0000313" key="4">
    <source>
        <dbReference type="Proteomes" id="UP000069940"/>
    </source>
</evidence>
<dbReference type="Gene3D" id="3.80.10.10">
    <property type="entry name" value="Ribonuclease Inhibitor"/>
    <property type="match status" value="1"/>
</dbReference>
<organism evidence="3 4">
    <name type="scientific">Aedes albopictus</name>
    <name type="common">Asian tiger mosquito</name>
    <name type="synonym">Stegomyia albopicta</name>
    <dbReference type="NCBI Taxonomy" id="7160"/>
    <lineage>
        <taxon>Eukaryota</taxon>
        <taxon>Metazoa</taxon>
        <taxon>Ecdysozoa</taxon>
        <taxon>Arthropoda</taxon>
        <taxon>Hexapoda</taxon>
        <taxon>Insecta</taxon>
        <taxon>Pterygota</taxon>
        <taxon>Neoptera</taxon>
        <taxon>Endopterygota</taxon>
        <taxon>Diptera</taxon>
        <taxon>Nematocera</taxon>
        <taxon>Culicoidea</taxon>
        <taxon>Culicidae</taxon>
        <taxon>Culicinae</taxon>
        <taxon>Aedini</taxon>
        <taxon>Aedes</taxon>
        <taxon>Stegomyia</taxon>
    </lineage>
</organism>
<feature type="compositionally biased region" description="Low complexity" evidence="1">
    <location>
        <begin position="497"/>
        <end position="525"/>
    </location>
</feature>